<protein>
    <submittedName>
        <fullName evidence="1">Uncharacterized protein</fullName>
    </submittedName>
</protein>
<reference evidence="1 2" key="1">
    <citation type="submission" date="2024-02" db="EMBL/GenBank/DDBJ databases">
        <authorList>
            <person name="Saticioglu I.B."/>
        </authorList>
    </citation>
    <scope>NUCLEOTIDE SEQUENCE [LARGE SCALE GENOMIC DNA]</scope>
    <source>
        <strain evidence="1 2">Mu-80</strain>
    </source>
</reference>
<sequence length="125" mass="14764">MTEHTRRLLPDCDTVLAMNRRSGGSDAVTFLQRLQPRFRARYQRYLVYLRDGIPIKSPENFRRLSPPGHDPTVFEIKVDKYRLYIVRNNVGWYATHGCEKPKDSRVSHEIDKALTIFWEWNGETP</sequence>
<evidence type="ECO:0000313" key="2">
    <source>
        <dbReference type="Proteomes" id="UP001371224"/>
    </source>
</evidence>
<name>A0ABU8L959_9MICO</name>
<accession>A0ABU8L959</accession>
<comment type="caution">
    <text evidence="1">The sequence shown here is derived from an EMBL/GenBank/DDBJ whole genome shotgun (WGS) entry which is preliminary data.</text>
</comment>
<gene>
    <name evidence="1" type="ORF">WDU99_02880</name>
</gene>
<keyword evidence="2" id="KW-1185">Reference proteome</keyword>
<evidence type="ECO:0000313" key="1">
    <source>
        <dbReference type="EMBL" id="MEJ1087258.1"/>
    </source>
</evidence>
<proteinExistence type="predicted"/>
<organism evidence="1 2">
    <name type="scientific">Microbacterium bandirmense</name>
    <dbReference type="NCBI Taxonomy" id="3122050"/>
    <lineage>
        <taxon>Bacteria</taxon>
        <taxon>Bacillati</taxon>
        <taxon>Actinomycetota</taxon>
        <taxon>Actinomycetes</taxon>
        <taxon>Micrococcales</taxon>
        <taxon>Microbacteriaceae</taxon>
        <taxon>Microbacterium</taxon>
    </lineage>
</organism>
<dbReference type="EMBL" id="JBBDGM010000002">
    <property type="protein sequence ID" value="MEJ1087258.1"/>
    <property type="molecule type" value="Genomic_DNA"/>
</dbReference>
<dbReference type="Proteomes" id="UP001371224">
    <property type="component" value="Unassembled WGS sequence"/>
</dbReference>
<dbReference type="RefSeq" id="WP_337330930.1">
    <property type="nucleotide sequence ID" value="NZ_JBBDGM010000002.1"/>
</dbReference>